<dbReference type="GO" id="GO:0005789">
    <property type="term" value="C:endoplasmic reticulum membrane"/>
    <property type="evidence" value="ECO:0007669"/>
    <property type="project" value="UniProtKB-SubCell"/>
</dbReference>
<feature type="compositionally biased region" description="Low complexity" evidence="13">
    <location>
        <begin position="703"/>
        <end position="714"/>
    </location>
</feature>
<evidence type="ECO:0000259" key="17">
    <source>
        <dbReference type="PROSITE" id="PS50893"/>
    </source>
</evidence>
<evidence type="ECO:0000256" key="11">
    <source>
        <dbReference type="ARBA" id="ARBA00023180"/>
    </source>
</evidence>
<evidence type="ECO:0000256" key="7">
    <source>
        <dbReference type="ARBA" id="ARBA00022824"/>
    </source>
</evidence>
<feature type="transmembrane region" description="Helical" evidence="14">
    <location>
        <begin position="925"/>
        <end position="948"/>
    </location>
</feature>
<keyword evidence="9 14" id="KW-1133">Transmembrane helix</keyword>
<evidence type="ECO:0008006" key="20">
    <source>
        <dbReference type="Google" id="ProtNLM"/>
    </source>
</evidence>
<dbReference type="OrthoDB" id="10250117at2759"/>
<keyword evidence="11" id="KW-0325">Glycoprotein</keyword>
<sequence>MHIRRSQTALLAFAGLAAARASAPSYNNTAFSLFKQTDAPTKSTRSLSAPGFSPNPFTDLTIPPPRCPPCFNCLLPAFTCGQFGECSDFDGQCKCPPGYSGIDCLTPQCGSLADGKERHPRPNGEQCQCSEGWTGINCNVCETDAACGNFPLRGGPDGELLTQTLDNDADVPVANMTCYKGGVTVEQNFQMCDVTNRKILDMLPDRPPQVTFSCDRQDSTCAFQFWIGQVESFYCALDQCENSLQVGYDSNTTTYHCEKIKCQCITGRMLCGEEGSIDIGDFLSEEIKGPADFSCKTGQGCKFQEPAMNNLINDVFGDTHITLNCKGGECLHYTQVPGYIRPPPPDNTKFLALSGSAAGLILIIASSLFWYIGRTQKTKGLRAIQLPSDENAQLMADHVPASLYFSDVSYTLDGRQILSEIVGGAQPGQVLAIMGASGAGKSTLLDLLARKQKRGAVSGQILVNGNIVTDEVFRGLVGFVDQEDTLMGTLTVYETVLYSALLRLPREMSLAAKKYRTLETIHELGLDAIKDMRVGESGRRSISGGEKRRVSIACELVTSPSILFLDEPTSGLDAYNAFNVVESLVSLARDYKRTVIFTIHQPRSNIVSLFDQLILLAQGRVVYSGEYSKCQSYFEQIGHSCPPGFNIADYLIDLTMHARGEKPAGYRSSGQQSLSESSSDEERGLIQGSSQGASEDSTELRTRPSTSSESAPASEHTETGNYIQRKSSQLFEAFSSSPRVEMPVMLPPKLAALIQSYSDSDVAGGILAEIIRLRETGGAVLPEGGGRVRASWMTQFRILSGRAFKNLYRDPALLAAHYLSSVGVALLCALFYHGVTNDIPGFQNRLGLFFFALALFGFSCLSVLGIFANERLLFMRERSNGYYSTFTYFSSKVLFDIVPLRVVPPMVFGGLVYGLVGLVPELTTFWKFILTLVLFNLTTASVVMLISVVFAQTSVASLVGTLVMLFNLLFTGLLINRDSVPRALEWLYYVSFFHAGFEALAVNELKYLTLRQNKFGVQLDVPAATILSTFGLRAQRPWDKQQLGVDNVSLSSWQGSQALKPKFLGFEQQNGHRPTDIVRDPTDNYRLTKCQSSLRMILAKVTRSRPNGEHEEATRVTLIQIVGFRFATPTHRLSA</sequence>
<evidence type="ECO:0000256" key="13">
    <source>
        <dbReference type="SAM" id="MobiDB-lite"/>
    </source>
</evidence>
<evidence type="ECO:0000313" key="18">
    <source>
        <dbReference type="EMBL" id="CAE6429260.1"/>
    </source>
</evidence>
<dbReference type="SUPFAM" id="SSF52540">
    <property type="entry name" value="P-loop containing nucleoside triphosphate hydrolases"/>
    <property type="match status" value="1"/>
</dbReference>
<feature type="chain" id="PRO_5034571571" description="ATP-dependent permease" evidence="15">
    <location>
        <begin position="22"/>
        <end position="1135"/>
    </location>
</feature>
<comment type="subcellular location">
    <subcellularLocation>
        <location evidence="1">Endoplasmic reticulum membrane</location>
        <topology evidence="1">Multi-pass membrane protein</topology>
    </subcellularLocation>
</comment>
<keyword evidence="6" id="KW-0547">Nucleotide-binding</keyword>
<feature type="transmembrane region" description="Helical" evidence="14">
    <location>
        <begin position="898"/>
        <end position="919"/>
    </location>
</feature>
<dbReference type="InterPro" id="IPR027417">
    <property type="entry name" value="P-loop_NTPase"/>
</dbReference>
<comment type="similarity">
    <text evidence="2">Belongs to the ABC transporter superfamily. ABCG family. Eye pigment precursor importer (TC 3.A.1.204) subfamily.</text>
</comment>
<dbReference type="InterPro" id="IPR043926">
    <property type="entry name" value="ABCG_dom"/>
</dbReference>
<dbReference type="InterPro" id="IPR003439">
    <property type="entry name" value="ABC_transporter-like_ATP-bd"/>
</dbReference>
<reference evidence="18" key="1">
    <citation type="submission" date="2021-01" db="EMBL/GenBank/DDBJ databases">
        <authorList>
            <person name="Kaushik A."/>
        </authorList>
    </citation>
    <scope>NUCLEOTIDE SEQUENCE</scope>
    <source>
        <strain evidence="18">AG1-1B</strain>
    </source>
</reference>
<feature type="domain" description="EGF-like" evidence="16">
    <location>
        <begin position="100"/>
        <end position="139"/>
    </location>
</feature>
<evidence type="ECO:0000256" key="12">
    <source>
        <dbReference type="PROSITE-ProRule" id="PRU00076"/>
    </source>
</evidence>
<dbReference type="PROSITE" id="PS50893">
    <property type="entry name" value="ABC_TRANSPORTER_2"/>
    <property type="match status" value="1"/>
</dbReference>
<organism evidence="18 19">
    <name type="scientific">Rhizoctonia solani</name>
    <dbReference type="NCBI Taxonomy" id="456999"/>
    <lineage>
        <taxon>Eukaryota</taxon>
        <taxon>Fungi</taxon>
        <taxon>Dikarya</taxon>
        <taxon>Basidiomycota</taxon>
        <taxon>Agaricomycotina</taxon>
        <taxon>Agaricomycetes</taxon>
        <taxon>Cantharellales</taxon>
        <taxon>Ceratobasidiaceae</taxon>
        <taxon>Rhizoctonia</taxon>
    </lineage>
</organism>
<feature type="signal peptide" evidence="15">
    <location>
        <begin position="1"/>
        <end position="21"/>
    </location>
</feature>
<dbReference type="FunFam" id="3.40.50.300:FF:000702">
    <property type="entry name" value="ABC transporter (Adp1)"/>
    <property type="match status" value="1"/>
</dbReference>
<feature type="transmembrane region" description="Helical" evidence="14">
    <location>
        <begin position="846"/>
        <end position="868"/>
    </location>
</feature>
<keyword evidence="12" id="KW-1015">Disulfide bond</keyword>
<evidence type="ECO:0000256" key="10">
    <source>
        <dbReference type="ARBA" id="ARBA00023136"/>
    </source>
</evidence>
<dbReference type="Gene3D" id="3.40.50.300">
    <property type="entry name" value="P-loop containing nucleotide triphosphate hydrolases"/>
    <property type="match status" value="1"/>
</dbReference>
<evidence type="ECO:0000256" key="4">
    <source>
        <dbReference type="ARBA" id="ARBA00022692"/>
    </source>
</evidence>
<keyword evidence="7" id="KW-0256">Endoplasmic reticulum</keyword>
<dbReference type="InterPro" id="IPR003593">
    <property type="entry name" value="AAA+_ATPase"/>
</dbReference>
<dbReference type="InterPro" id="IPR017871">
    <property type="entry name" value="ABC_transporter-like_CS"/>
</dbReference>
<evidence type="ECO:0000313" key="19">
    <source>
        <dbReference type="Proteomes" id="UP000663826"/>
    </source>
</evidence>
<evidence type="ECO:0000256" key="3">
    <source>
        <dbReference type="ARBA" id="ARBA00022448"/>
    </source>
</evidence>
<evidence type="ECO:0000256" key="6">
    <source>
        <dbReference type="ARBA" id="ARBA00022741"/>
    </source>
</evidence>
<evidence type="ECO:0000256" key="14">
    <source>
        <dbReference type="SAM" id="Phobius"/>
    </source>
</evidence>
<dbReference type="PROSITE" id="PS50026">
    <property type="entry name" value="EGF_3"/>
    <property type="match status" value="1"/>
</dbReference>
<feature type="transmembrane region" description="Helical" evidence="14">
    <location>
        <begin position="812"/>
        <end position="834"/>
    </location>
</feature>
<dbReference type="SMART" id="SM00382">
    <property type="entry name" value="AAA"/>
    <property type="match status" value="1"/>
</dbReference>
<evidence type="ECO:0000256" key="15">
    <source>
        <dbReference type="SAM" id="SignalP"/>
    </source>
</evidence>
<keyword evidence="3" id="KW-0813">Transport</keyword>
<feature type="disulfide bond" evidence="12">
    <location>
        <begin position="129"/>
        <end position="138"/>
    </location>
</feature>
<gene>
    <name evidence="18" type="ORF">RDB_LOCUS58154</name>
</gene>
<dbReference type="AlphaFoldDB" id="A0A8H3AMS5"/>
<dbReference type="GO" id="GO:0005524">
    <property type="term" value="F:ATP binding"/>
    <property type="evidence" value="ECO:0007669"/>
    <property type="project" value="UniProtKB-KW"/>
</dbReference>
<dbReference type="EMBL" id="CAJMWQ010001021">
    <property type="protein sequence ID" value="CAE6429260.1"/>
    <property type="molecule type" value="Genomic_DNA"/>
</dbReference>
<keyword evidence="5 15" id="KW-0732">Signal</keyword>
<evidence type="ECO:0000256" key="9">
    <source>
        <dbReference type="ARBA" id="ARBA00022989"/>
    </source>
</evidence>
<dbReference type="GO" id="GO:0140359">
    <property type="term" value="F:ABC-type transporter activity"/>
    <property type="evidence" value="ECO:0007669"/>
    <property type="project" value="InterPro"/>
</dbReference>
<dbReference type="PROSITE" id="PS00022">
    <property type="entry name" value="EGF_1"/>
    <property type="match status" value="1"/>
</dbReference>
<dbReference type="InterPro" id="IPR000742">
    <property type="entry name" value="EGF"/>
</dbReference>
<dbReference type="InterPro" id="IPR013525">
    <property type="entry name" value="ABC2_TM"/>
</dbReference>
<dbReference type="Pfam" id="PF19055">
    <property type="entry name" value="ABC2_membrane_7"/>
    <property type="match status" value="1"/>
</dbReference>
<evidence type="ECO:0000256" key="1">
    <source>
        <dbReference type="ARBA" id="ARBA00004477"/>
    </source>
</evidence>
<dbReference type="InterPro" id="IPR050352">
    <property type="entry name" value="ABCG_transporters"/>
</dbReference>
<dbReference type="Pfam" id="PF00005">
    <property type="entry name" value="ABC_tran"/>
    <property type="match status" value="1"/>
</dbReference>
<dbReference type="Gene3D" id="2.10.25.10">
    <property type="entry name" value="Laminin"/>
    <property type="match status" value="1"/>
</dbReference>
<dbReference type="Proteomes" id="UP000663826">
    <property type="component" value="Unassembled WGS sequence"/>
</dbReference>
<dbReference type="PROSITE" id="PS00211">
    <property type="entry name" value="ABC_TRANSPORTER_1"/>
    <property type="match status" value="1"/>
</dbReference>
<evidence type="ECO:0000256" key="5">
    <source>
        <dbReference type="ARBA" id="ARBA00022729"/>
    </source>
</evidence>
<keyword evidence="12" id="KW-0245">EGF-like domain</keyword>
<proteinExistence type="inferred from homology"/>
<accession>A0A8H3AMS5</accession>
<keyword evidence="4 14" id="KW-0812">Transmembrane</keyword>
<feature type="transmembrane region" description="Helical" evidence="14">
    <location>
        <begin position="955"/>
        <end position="974"/>
    </location>
</feature>
<feature type="compositionally biased region" description="Low complexity" evidence="13">
    <location>
        <begin position="667"/>
        <end position="677"/>
    </location>
</feature>
<evidence type="ECO:0000256" key="8">
    <source>
        <dbReference type="ARBA" id="ARBA00022840"/>
    </source>
</evidence>
<dbReference type="GO" id="GO:0016887">
    <property type="term" value="F:ATP hydrolysis activity"/>
    <property type="evidence" value="ECO:0007669"/>
    <property type="project" value="InterPro"/>
</dbReference>
<dbReference type="Pfam" id="PF01061">
    <property type="entry name" value="ABC2_membrane"/>
    <property type="match status" value="1"/>
</dbReference>
<comment type="caution">
    <text evidence="12">Lacks conserved residue(s) required for the propagation of feature annotation.</text>
</comment>
<dbReference type="PANTHER" id="PTHR48041:SF2">
    <property type="entry name" value="ATP-DEPENDENT PERMEASE-RELATED"/>
    <property type="match status" value="1"/>
</dbReference>
<dbReference type="CDD" id="cd03213">
    <property type="entry name" value="ABCG_EPDR"/>
    <property type="match status" value="1"/>
</dbReference>
<keyword evidence="10 14" id="KW-0472">Membrane</keyword>
<evidence type="ECO:0000259" key="16">
    <source>
        <dbReference type="PROSITE" id="PS50026"/>
    </source>
</evidence>
<feature type="transmembrane region" description="Helical" evidence="14">
    <location>
        <begin position="350"/>
        <end position="372"/>
    </location>
</feature>
<protein>
    <recommendedName>
        <fullName evidence="20">ATP-dependent permease</fullName>
    </recommendedName>
</protein>
<keyword evidence="8" id="KW-0067">ATP-binding</keyword>
<evidence type="ECO:0000256" key="2">
    <source>
        <dbReference type="ARBA" id="ARBA00005814"/>
    </source>
</evidence>
<comment type="caution">
    <text evidence="18">The sequence shown here is derived from an EMBL/GenBank/DDBJ whole genome shotgun (WGS) entry which is preliminary data.</text>
</comment>
<name>A0A8H3AMS5_9AGAM</name>
<dbReference type="CDD" id="cd00054">
    <property type="entry name" value="EGF_CA"/>
    <property type="match status" value="1"/>
</dbReference>
<feature type="domain" description="ABC transporter" evidence="17">
    <location>
        <begin position="403"/>
        <end position="643"/>
    </location>
</feature>
<dbReference type="PANTHER" id="PTHR48041">
    <property type="entry name" value="ABC TRANSPORTER G FAMILY MEMBER 28"/>
    <property type="match status" value="1"/>
</dbReference>
<feature type="region of interest" description="Disordered" evidence="13">
    <location>
        <begin position="661"/>
        <end position="722"/>
    </location>
</feature>